<accession>A0A916ZCF5</accession>
<gene>
    <name evidence="1" type="ORF">GCM10011390_00510</name>
</gene>
<name>A0A916ZCF5_9HYPH</name>
<protein>
    <submittedName>
        <fullName evidence="1">Uncharacterized protein</fullName>
    </submittedName>
</protein>
<reference evidence="1" key="1">
    <citation type="journal article" date="2014" name="Int. J. Syst. Evol. Microbiol.">
        <title>Complete genome sequence of Corynebacterium casei LMG S-19264T (=DSM 44701T), isolated from a smear-ripened cheese.</title>
        <authorList>
            <consortium name="US DOE Joint Genome Institute (JGI-PGF)"/>
            <person name="Walter F."/>
            <person name="Albersmeier A."/>
            <person name="Kalinowski J."/>
            <person name="Ruckert C."/>
        </authorList>
    </citation>
    <scope>NUCLEOTIDE SEQUENCE</scope>
    <source>
        <strain evidence="1">CGMCC 1.15367</strain>
    </source>
</reference>
<reference evidence="1" key="2">
    <citation type="submission" date="2020-09" db="EMBL/GenBank/DDBJ databases">
        <authorList>
            <person name="Sun Q."/>
            <person name="Zhou Y."/>
        </authorList>
    </citation>
    <scope>NUCLEOTIDE SEQUENCE</scope>
    <source>
        <strain evidence="1">CGMCC 1.15367</strain>
    </source>
</reference>
<proteinExistence type="predicted"/>
<dbReference type="RefSeq" id="WP_188906238.1">
    <property type="nucleotide sequence ID" value="NZ_BMIQ01000001.1"/>
</dbReference>
<comment type="caution">
    <text evidence="1">The sequence shown here is derived from an EMBL/GenBank/DDBJ whole genome shotgun (WGS) entry which is preliminary data.</text>
</comment>
<evidence type="ECO:0000313" key="1">
    <source>
        <dbReference type="EMBL" id="GGD85859.1"/>
    </source>
</evidence>
<dbReference type="EMBL" id="BMIQ01000001">
    <property type="protein sequence ID" value="GGD85859.1"/>
    <property type="molecule type" value="Genomic_DNA"/>
</dbReference>
<keyword evidence="2" id="KW-1185">Reference proteome</keyword>
<dbReference type="Proteomes" id="UP000644699">
    <property type="component" value="Unassembled WGS sequence"/>
</dbReference>
<dbReference type="AlphaFoldDB" id="A0A916ZCF5"/>
<organism evidence="1 2">
    <name type="scientific">Aureimonas endophytica</name>
    <dbReference type="NCBI Taxonomy" id="2027858"/>
    <lineage>
        <taxon>Bacteria</taxon>
        <taxon>Pseudomonadati</taxon>
        <taxon>Pseudomonadota</taxon>
        <taxon>Alphaproteobacteria</taxon>
        <taxon>Hyphomicrobiales</taxon>
        <taxon>Aurantimonadaceae</taxon>
        <taxon>Aureimonas</taxon>
    </lineage>
</organism>
<evidence type="ECO:0000313" key="2">
    <source>
        <dbReference type="Proteomes" id="UP000644699"/>
    </source>
</evidence>
<sequence>MSSTLDLQFLLRQVQNLLDETRQVRKEIGDIRTLTLQTYDFARRVERRQSEARDDLELTVKMELGGALANLQTSIEASIGRVEAKVDALQDRLEAASPSP</sequence>